<keyword evidence="10" id="KW-0915">Sodium</keyword>
<comment type="activity regulation">
    <text evidence="10">Na(+) is not transported, but it plays an essential structural role and its presence is essential for fluoride channel function.</text>
</comment>
<feature type="binding site" evidence="10">
    <location>
        <position position="92"/>
    </location>
    <ligand>
        <name>Na(+)</name>
        <dbReference type="ChEBI" id="CHEBI:29101"/>
        <note>structural</note>
    </ligand>
</feature>
<protein>
    <recommendedName>
        <fullName evidence="10">Fluoride-specific ion channel FluC</fullName>
    </recommendedName>
</protein>
<keyword evidence="5 10" id="KW-0472">Membrane</keyword>
<accession>A0ABS5TFG2</accession>
<comment type="caution">
    <text evidence="12">The sequence shown here is derived from an EMBL/GenBank/DDBJ whole genome shotgun (WGS) entry which is preliminary data.</text>
</comment>
<evidence type="ECO:0000256" key="2">
    <source>
        <dbReference type="ARBA" id="ARBA00022475"/>
    </source>
</evidence>
<name>A0ABS5TFG2_9ACTN</name>
<proteinExistence type="inferred from homology"/>
<feature type="transmembrane region" description="Helical" evidence="10">
    <location>
        <begin position="111"/>
        <end position="134"/>
    </location>
</feature>
<comment type="function">
    <text evidence="9 10">Fluoride-specific ion channel. Important for reducing fluoride concentration in the cell, thus reducing its toxicity.</text>
</comment>
<evidence type="ECO:0000256" key="1">
    <source>
        <dbReference type="ARBA" id="ARBA00004651"/>
    </source>
</evidence>
<keyword evidence="10" id="KW-0406">Ion transport</keyword>
<keyword evidence="10" id="KW-0813">Transport</keyword>
<feature type="transmembrane region" description="Helical" evidence="10">
    <location>
        <begin position="18"/>
        <end position="36"/>
    </location>
</feature>
<dbReference type="EMBL" id="JAHBAY010000004">
    <property type="protein sequence ID" value="MBT0769806.1"/>
    <property type="molecule type" value="Genomic_DNA"/>
</dbReference>
<evidence type="ECO:0000313" key="12">
    <source>
        <dbReference type="EMBL" id="MBT0769806.1"/>
    </source>
</evidence>
<evidence type="ECO:0000256" key="8">
    <source>
        <dbReference type="ARBA" id="ARBA00035585"/>
    </source>
</evidence>
<keyword evidence="13" id="KW-1185">Reference proteome</keyword>
<feature type="transmembrane region" description="Helical" evidence="10">
    <location>
        <begin position="81"/>
        <end position="99"/>
    </location>
</feature>
<comment type="similarity">
    <text evidence="7 10">Belongs to the fluoride channel Fluc/FEX (TC 1.A.43) family.</text>
</comment>
<keyword evidence="6 10" id="KW-0407">Ion channel</keyword>
<evidence type="ECO:0000256" key="3">
    <source>
        <dbReference type="ARBA" id="ARBA00022692"/>
    </source>
</evidence>
<feature type="region of interest" description="Disordered" evidence="11">
    <location>
        <begin position="145"/>
        <end position="197"/>
    </location>
</feature>
<evidence type="ECO:0000256" key="7">
    <source>
        <dbReference type="ARBA" id="ARBA00035120"/>
    </source>
</evidence>
<sequence>MSGSSCPRRDLADYGHRVLVVIALGGVVGAEARYGLTRLIPAQPGGVPWAILGINVAGGFFMGLLMAWLGRAAHPHPLVRPFLGVGILGGFTTFSTYSTDTYHLIDADRPSAAVGYVALTLAGALIAVVLGQWLGSARPGSSIAGDSGSAAAPAASPGGPASLGGASPEDAASVDSASVDSASVDSASGDSASGGRS</sequence>
<feature type="binding site" evidence="10">
    <location>
        <position position="89"/>
    </location>
    <ligand>
        <name>Na(+)</name>
        <dbReference type="ChEBI" id="CHEBI:29101"/>
        <note>structural</note>
    </ligand>
</feature>
<keyword evidence="4 10" id="KW-1133">Transmembrane helix</keyword>
<dbReference type="PANTHER" id="PTHR28259:SF1">
    <property type="entry name" value="FLUORIDE EXPORT PROTEIN 1-RELATED"/>
    <property type="match status" value="1"/>
</dbReference>
<evidence type="ECO:0000256" key="9">
    <source>
        <dbReference type="ARBA" id="ARBA00049940"/>
    </source>
</evidence>
<dbReference type="PANTHER" id="PTHR28259">
    <property type="entry name" value="FLUORIDE EXPORT PROTEIN 1-RELATED"/>
    <property type="match status" value="1"/>
</dbReference>
<evidence type="ECO:0000313" key="13">
    <source>
        <dbReference type="Proteomes" id="UP001197247"/>
    </source>
</evidence>
<evidence type="ECO:0000256" key="5">
    <source>
        <dbReference type="ARBA" id="ARBA00023136"/>
    </source>
</evidence>
<keyword evidence="3 10" id="KW-0812">Transmembrane</keyword>
<keyword evidence="10" id="KW-0479">Metal-binding</keyword>
<dbReference type="Pfam" id="PF02537">
    <property type="entry name" value="CRCB"/>
    <property type="match status" value="1"/>
</dbReference>
<reference evidence="12 13" key="1">
    <citation type="submission" date="2021-05" db="EMBL/GenBank/DDBJ databases">
        <title>Kineosporia and Streptomyces sp. nov. two new marine actinobacteria isolated from Coral.</title>
        <authorList>
            <person name="Buangrab K."/>
            <person name="Sutthacheep M."/>
            <person name="Yeemin T."/>
            <person name="Harunari E."/>
            <person name="Igarashi Y."/>
            <person name="Kanchanasin P."/>
            <person name="Tanasupawat S."/>
            <person name="Phongsopitanun W."/>
        </authorList>
    </citation>
    <scope>NUCLEOTIDE SEQUENCE [LARGE SCALE GENOMIC DNA]</scope>
    <source>
        <strain evidence="12 13">J2-2</strain>
    </source>
</reference>
<feature type="transmembrane region" description="Helical" evidence="10">
    <location>
        <begin position="48"/>
        <end position="69"/>
    </location>
</feature>
<evidence type="ECO:0000256" key="4">
    <source>
        <dbReference type="ARBA" id="ARBA00022989"/>
    </source>
</evidence>
<dbReference type="HAMAP" id="MF_00454">
    <property type="entry name" value="FluC"/>
    <property type="match status" value="1"/>
</dbReference>
<dbReference type="Proteomes" id="UP001197247">
    <property type="component" value="Unassembled WGS sequence"/>
</dbReference>
<organism evidence="12 13">
    <name type="scientific">Kineosporia corallincola</name>
    <dbReference type="NCBI Taxonomy" id="2835133"/>
    <lineage>
        <taxon>Bacteria</taxon>
        <taxon>Bacillati</taxon>
        <taxon>Actinomycetota</taxon>
        <taxon>Actinomycetes</taxon>
        <taxon>Kineosporiales</taxon>
        <taxon>Kineosporiaceae</taxon>
        <taxon>Kineosporia</taxon>
    </lineage>
</organism>
<evidence type="ECO:0000256" key="11">
    <source>
        <dbReference type="SAM" id="MobiDB-lite"/>
    </source>
</evidence>
<dbReference type="NCBIfam" id="TIGR00494">
    <property type="entry name" value="crcB"/>
    <property type="match status" value="1"/>
</dbReference>
<evidence type="ECO:0000256" key="10">
    <source>
        <dbReference type="HAMAP-Rule" id="MF_00454"/>
    </source>
</evidence>
<dbReference type="InterPro" id="IPR003691">
    <property type="entry name" value="FluC"/>
</dbReference>
<gene>
    <name evidence="10 12" type="primary">crcB</name>
    <name evidence="10" type="synonym">fluC</name>
    <name evidence="12" type="ORF">KIH74_12790</name>
</gene>
<dbReference type="RefSeq" id="WP_214156090.1">
    <property type="nucleotide sequence ID" value="NZ_JAHBAY010000004.1"/>
</dbReference>
<evidence type="ECO:0000256" key="6">
    <source>
        <dbReference type="ARBA" id="ARBA00023303"/>
    </source>
</evidence>
<comment type="subcellular location">
    <subcellularLocation>
        <location evidence="1 10">Cell membrane</location>
        <topology evidence="1 10">Multi-pass membrane protein</topology>
    </subcellularLocation>
</comment>
<keyword evidence="2 10" id="KW-1003">Cell membrane</keyword>
<comment type="catalytic activity">
    <reaction evidence="8">
        <text>fluoride(in) = fluoride(out)</text>
        <dbReference type="Rhea" id="RHEA:76159"/>
        <dbReference type="ChEBI" id="CHEBI:17051"/>
    </reaction>
    <physiologicalReaction direction="left-to-right" evidence="8">
        <dbReference type="Rhea" id="RHEA:76160"/>
    </physiologicalReaction>
</comment>